<dbReference type="OrthoDB" id="100582at2759"/>
<evidence type="ECO:0000256" key="7">
    <source>
        <dbReference type="ARBA" id="ARBA00022989"/>
    </source>
</evidence>
<evidence type="ECO:0008006" key="13">
    <source>
        <dbReference type="Google" id="ProtNLM"/>
    </source>
</evidence>
<comment type="subcellular location">
    <subcellularLocation>
        <location evidence="10">Endomembrane system</location>
        <topology evidence="10">Single-pass membrane protein</topology>
    </subcellularLocation>
    <subcellularLocation>
        <location evidence="1">Golgi apparatus membrane</location>
    </subcellularLocation>
    <subcellularLocation>
        <location evidence="2">Membrane</location>
        <topology evidence="2">Single-pass type II membrane protein</topology>
    </subcellularLocation>
</comment>
<accession>A0A8T1W7A1</accession>
<evidence type="ECO:0000313" key="11">
    <source>
        <dbReference type="EMBL" id="KAG7388588.1"/>
    </source>
</evidence>
<dbReference type="Proteomes" id="UP000693981">
    <property type="component" value="Unassembled WGS sequence"/>
</dbReference>
<dbReference type="GO" id="GO:0000026">
    <property type="term" value="F:alpha-1,2-mannosyltransferase activity"/>
    <property type="evidence" value="ECO:0007669"/>
    <property type="project" value="TreeGrafter"/>
</dbReference>
<name>A0A8T1W7A1_9STRA</name>
<evidence type="ECO:0000256" key="2">
    <source>
        <dbReference type="ARBA" id="ARBA00004606"/>
    </source>
</evidence>
<dbReference type="PANTHER" id="PTHR31646">
    <property type="entry name" value="ALPHA-1,2-MANNOSYLTRANSFERASE MNN2"/>
    <property type="match status" value="1"/>
</dbReference>
<evidence type="ECO:0000256" key="8">
    <source>
        <dbReference type="ARBA" id="ARBA00023034"/>
    </source>
</evidence>
<dbReference type="Pfam" id="PF11051">
    <property type="entry name" value="Mannosyl_trans3"/>
    <property type="match status" value="1"/>
</dbReference>
<keyword evidence="9" id="KW-0472">Membrane</keyword>
<proteinExistence type="inferred from homology"/>
<evidence type="ECO:0000256" key="10">
    <source>
        <dbReference type="ARBA" id="ARBA00037847"/>
    </source>
</evidence>
<reference evidence="11" key="1">
    <citation type="submission" date="2021-02" db="EMBL/GenBank/DDBJ databases">
        <authorList>
            <person name="Palmer J.M."/>
        </authorList>
    </citation>
    <scope>NUCLEOTIDE SEQUENCE</scope>
    <source>
        <strain evidence="11">SCRP23</strain>
    </source>
</reference>
<evidence type="ECO:0000256" key="9">
    <source>
        <dbReference type="ARBA" id="ARBA00023136"/>
    </source>
</evidence>
<dbReference type="GO" id="GO:0046354">
    <property type="term" value="P:mannan biosynthetic process"/>
    <property type="evidence" value="ECO:0007669"/>
    <property type="project" value="TreeGrafter"/>
</dbReference>
<protein>
    <recommendedName>
        <fullName evidence="13">Nucleotide-diphospho-sugar transferase</fullName>
    </recommendedName>
</protein>
<keyword evidence="5" id="KW-0812">Transmembrane</keyword>
<evidence type="ECO:0000256" key="1">
    <source>
        <dbReference type="ARBA" id="ARBA00004394"/>
    </source>
</evidence>
<dbReference type="PANTHER" id="PTHR31646:SF1">
    <property type="entry name" value="ALPHA-1,2-MANNOSYLTRANSFERASE MNN2"/>
    <property type="match status" value="1"/>
</dbReference>
<evidence type="ECO:0000256" key="5">
    <source>
        <dbReference type="ARBA" id="ARBA00022692"/>
    </source>
</evidence>
<dbReference type="GO" id="GO:0000139">
    <property type="term" value="C:Golgi membrane"/>
    <property type="evidence" value="ECO:0007669"/>
    <property type="project" value="UniProtKB-SubCell"/>
</dbReference>
<evidence type="ECO:0000256" key="6">
    <source>
        <dbReference type="ARBA" id="ARBA00022968"/>
    </source>
</evidence>
<keyword evidence="12" id="KW-1185">Reference proteome</keyword>
<dbReference type="EMBL" id="JAGDFL010000437">
    <property type="protein sequence ID" value="KAG7388588.1"/>
    <property type="molecule type" value="Genomic_DNA"/>
</dbReference>
<keyword evidence="8" id="KW-0333">Golgi apparatus</keyword>
<dbReference type="InterPro" id="IPR022751">
    <property type="entry name" value="Alpha_mannosyltransferase"/>
</dbReference>
<evidence type="ECO:0000256" key="3">
    <source>
        <dbReference type="ARBA" id="ARBA00009105"/>
    </source>
</evidence>
<gene>
    <name evidence="11" type="ORF">PHYBOEH_007798</name>
</gene>
<comment type="caution">
    <text evidence="11">The sequence shown here is derived from an EMBL/GenBank/DDBJ whole genome shotgun (WGS) entry which is preliminary data.</text>
</comment>
<keyword evidence="6" id="KW-0735">Signal-anchor</keyword>
<organism evidence="11 12">
    <name type="scientific">Phytophthora boehmeriae</name>
    <dbReference type="NCBI Taxonomy" id="109152"/>
    <lineage>
        <taxon>Eukaryota</taxon>
        <taxon>Sar</taxon>
        <taxon>Stramenopiles</taxon>
        <taxon>Oomycota</taxon>
        <taxon>Peronosporomycetes</taxon>
        <taxon>Peronosporales</taxon>
        <taxon>Peronosporaceae</taxon>
        <taxon>Phytophthora</taxon>
    </lineage>
</organism>
<sequence length="490" mass="55072">MHQVNVSTRTNLSSGEMLKAFLHSDGPSTSGIPHYTCVGWRQTGGCSPDGPLEPENDADCNKNIKAGASGYCLLRDDATGDEVQAMRVNCTSLRKEVRFNCRQAADFARVAPQIDALIAVKDEEERKAQQQDRSVTDVPKNGVLMVMYPKVLESVYATIRLLRSYDCKLLVELWYLESEMGVNPLNNSRVLQSLVQDYGPISLRGIADGVVGGFNSKVFALAHSALDQVLFLDADNAPIRDPTYLFTLPEFVDTGALFWPDFWHPKNTIFNINAESPIWELIGTPYADMFEQESGQLLIDRRRAGVAMEIVQFLALREPDHFERLKLLHGDKDLFRLAWLKTKTPFHMIKTPAGAAGMVKSNQFCGMTMVQHDPLGHVLFLHHNGKKLIGEAKNNQTRVWTHLQSFVFPEHLAAMSADADQRHSYLTDNYHVRIYGGSAAFPGFSMCYGDNRMKSKHYKLTEWGDLAWHDLEDRLNDFAKEASTFGLATH</sequence>
<dbReference type="AlphaFoldDB" id="A0A8T1W7A1"/>
<evidence type="ECO:0000256" key="4">
    <source>
        <dbReference type="ARBA" id="ARBA00022679"/>
    </source>
</evidence>
<evidence type="ECO:0000313" key="12">
    <source>
        <dbReference type="Proteomes" id="UP000693981"/>
    </source>
</evidence>
<comment type="similarity">
    <text evidence="3">Belongs to the MNN1/MNT family.</text>
</comment>
<keyword evidence="7" id="KW-1133">Transmembrane helix</keyword>
<keyword evidence="4" id="KW-0808">Transferase</keyword>